<dbReference type="SUPFAM" id="SSF46785">
    <property type="entry name" value="Winged helix' DNA-binding domain"/>
    <property type="match status" value="1"/>
</dbReference>
<dbReference type="InterPro" id="IPR023054">
    <property type="entry name" value="Sporulation_regulator_WhiA_C"/>
</dbReference>
<protein>
    <submittedName>
        <fullName evidence="3">Helix-turn-helix domain-containing protein</fullName>
    </submittedName>
</protein>
<feature type="domain" description="Sporulation regulator WhiA C-terminal" evidence="2">
    <location>
        <begin position="23"/>
        <end position="92"/>
    </location>
</feature>
<dbReference type="InterPro" id="IPR036388">
    <property type="entry name" value="WH-like_DNA-bd_sf"/>
</dbReference>
<evidence type="ECO:0000259" key="2">
    <source>
        <dbReference type="Pfam" id="PF02650"/>
    </source>
</evidence>
<dbReference type="Pfam" id="PF02650">
    <property type="entry name" value="HTH_WhiA"/>
    <property type="match status" value="1"/>
</dbReference>
<evidence type="ECO:0000313" key="4">
    <source>
        <dbReference type="Proteomes" id="UP001564760"/>
    </source>
</evidence>
<accession>A0ABV4C9C3</accession>
<proteinExistence type="predicted"/>
<gene>
    <name evidence="3" type="ORF">AB8998_30925</name>
</gene>
<feature type="region of interest" description="Disordered" evidence="1">
    <location>
        <begin position="1"/>
        <end position="33"/>
    </location>
</feature>
<evidence type="ECO:0000313" key="3">
    <source>
        <dbReference type="EMBL" id="MEY8019067.1"/>
    </source>
</evidence>
<dbReference type="RefSeq" id="WP_369742097.1">
    <property type="nucleotide sequence ID" value="NZ_JBGEDP010000003.1"/>
</dbReference>
<reference evidence="3 4" key="1">
    <citation type="submission" date="2024-08" db="EMBL/GenBank/DDBJ databases">
        <title>Mycobacterium servetensis sp. nov., a novel rapid-growing mycobacterial species recovered from a human patient in Zaragoza, Spain.</title>
        <authorList>
            <person name="Tristancho-Baro A.I."/>
            <person name="Buenestado-Serrano S."/>
            <person name="Garcia De Viedma D."/>
            <person name="Milagro-Beamonte A."/>
            <person name="Burillo N."/>
            <person name="Sanz S."/>
            <person name="Lopez-Calleja A.I."/>
            <person name="Penas-Utrilla D."/>
            <person name="Guardingo M."/>
            <person name="Garcia M.J."/>
            <person name="Vinuelas-Bayon J."/>
        </authorList>
    </citation>
    <scope>NUCLEOTIDE SEQUENCE [LARGE SCALE GENOMIC DNA]</scope>
    <source>
        <strain evidence="4">HUMS_12744610</strain>
    </source>
</reference>
<evidence type="ECO:0000256" key="1">
    <source>
        <dbReference type="SAM" id="MobiDB-lite"/>
    </source>
</evidence>
<keyword evidence="4" id="KW-1185">Reference proteome</keyword>
<dbReference type="EMBL" id="JBGEDP010000003">
    <property type="protein sequence ID" value="MEY8019067.1"/>
    <property type="molecule type" value="Genomic_DNA"/>
</dbReference>
<dbReference type="InterPro" id="IPR036390">
    <property type="entry name" value="WH_DNA-bd_sf"/>
</dbReference>
<organism evidence="3 4">
    <name type="scientific">Mycobacterium servetii</name>
    <dbReference type="NCBI Taxonomy" id="3237418"/>
    <lineage>
        <taxon>Bacteria</taxon>
        <taxon>Bacillati</taxon>
        <taxon>Actinomycetota</taxon>
        <taxon>Actinomycetes</taxon>
        <taxon>Mycobacteriales</taxon>
        <taxon>Mycobacteriaceae</taxon>
        <taxon>Mycobacterium</taxon>
    </lineage>
</organism>
<dbReference type="Proteomes" id="UP001564760">
    <property type="component" value="Unassembled WGS sequence"/>
</dbReference>
<dbReference type="Gene3D" id="1.10.10.10">
    <property type="entry name" value="Winged helix-like DNA-binding domain superfamily/Winged helix DNA-binding domain"/>
    <property type="match status" value="1"/>
</dbReference>
<sequence length="194" mass="20718">MAGARRPRGYANNPELSGAGARANSRRAAEAGRRQAHVAREALAVLRAGGGRQQWLNALELRVARPDSSMGELGAAMTPPMTKDAYAALLRRAVRAADAARAGESTAPRAGHQDTEAIRVVLGELLSSGRFITTSELRIRLGDHGFPGLAHETVYRQLRVLAGRGLIRRVGGAGHGRDVRWTSRGSWSGSGVRR</sequence>
<comment type="caution">
    <text evidence="3">The sequence shown here is derived from an EMBL/GenBank/DDBJ whole genome shotgun (WGS) entry which is preliminary data.</text>
</comment>
<name>A0ABV4C9C3_9MYCO</name>